<dbReference type="SUPFAM" id="SSF53448">
    <property type="entry name" value="Nucleotide-diphospho-sugar transferases"/>
    <property type="match status" value="1"/>
</dbReference>
<feature type="transmembrane region" description="Helical" evidence="1">
    <location>
        <begin position="262"/>
        <end position="280"/>
    </location>
</feature>
<keyword evidence="1" id="KW-0812">Transmembrane</keyword>
<keyword evidence="1" id="KW-1133">Transmembrane helix</keyword>
<evidence type="ECO:0000313" key="3">
    <source>
        <dbReference type="EMBL" id="AWZ39173.1"/>
    </source>
</evidence>
<dbReference type="AlphaFoldDB" id="A0AAD0PCH9"/>
<dbReference type="Proteomes" id="UP000250153">
    <property type="component" value="Chromosome"/>
</dbReference>
<dbReference type="InterPro" id="IPR050834">
    <property type="entry name" value="Glycosyltransf_2"/>
</dbReference>
<gene>
    <name evidence="4" type="ORF">CPQ89_03335</name>
    <name evidence="3" type="ORF">CPS94_09685</name>
</gene>
<protein>
    <recommendedName>
        <fullName evidence="2">Glycosyltransferase 2-like domain-containing protein</fullName>
    </recommendedName>
</protein>
<name>A0AAD0PCH9_9LACO</name>
<accession>A0AAD0PCH9</accession>
<keyword evidence="1" id="KW-0472">Membrane</keyword>
<dbReference type="PANTHER" id="PTHR43685">
    <property type="entry name" value="GLYCOSYLTRANSFERASE"/>
    <property type="match status" value="1"/>
</dbReference>
<dbReference type="EMBL" id="CP023566">
    <property type="protein sequence ID" value="AWZ40139.1"/>
    <property type="molecule type" value="Genomic_DNA"/>
</dbReference>
<evidence type="ECO:0000313" key="6">
    <source>
        <dbReference type="Proteomes" id="UP000250153"/>
    </source>
</evidence>
<dbReference type="InterPro" id="IPR001173">
    <property type="entry name" value="Glyco_trans_2-like"/>
</dbReference>
<evidence type="ECO:0000313" key="4">
    <source>
        <dbReference type="EMBL" id="AWZ40139.1"/>
    </source>
</evidence>
<feature type="domain" description="Glycosyltransferase 2-like" evidence="2">
    <location>
        <begin position="13"/>
        <end position="133"/>
    </location>
</feature>
<dbReference type="Gene3D" id="3.90.550.10">
    <property type="entry name" value="Spore Coat Polysaccharide Biosynthesis Protein SpsA, Chain A"/>
    <property type="match status" value="1"/>
</dbReference>
<reference evidence="5 6" key="1">
    <citation type="submission" date="2017-09" db="EMBL/GenBank/DDBJ databases">
        <title>Predominant Lactobacillus spp. isolated from feces of mice subjected to short-term calorie restriction.</title>
        <authorList>
            <person name="Zhang C."/>
            <person name="Zhao L."/>
            <person name="Pan F."/>
        </authorList>
    </citation>
    <scope>NUCLEOTIDE SEQUENCE [LARGE SCALE GENOMIC DNA]</scope>
    <source>
        <strain evidence="4 5">CR141</strain>
        <strain evidence="3 6">CR147</strain>
    </source>
</reference>
<dbReference type="KEGG" id="lmur:CPS94_09685"/>
<proteinExistence type="predicted"/>
<evidence type="ECO:0000259" key="2">
    <source>
        <dbReference type="Pfam" id="PF00535"/>
    </source>
</evidence>
<sequence>MILKDSAKICAGIVLYNPELELLQKNVDALLEQSIKQIFLYDNNSKNAVEIAKFFRDYDKVEYLCNDENKGIAYALNQLIDYADKKGYDWCLTMDQDSVCATNMIEEYTKYLDYPKVALICPFVLNNGKFTLTEFEKLRLDNVTELKDPIDCITSACLNNVKIVKEVGGYTEKLFIDFVDTDLNCKVLENNYKILRINTTYLVQQMGNAHKVPFFELLQKMTKKDVFRRMKVANVYTDQRLYYSARNSRYVRNTYKNHGKRTGIVFMFAYYCYFTLVYPMDRSRIKMWLSIIKGHRDYKKLD</sequence>
<keyword evidence="5" id="KW-1185">Reference proteome</keyword>
<dbReference type="InterPro" id="IPR029044">
    <property type="entry name" value="Nucleotide-diphossugar_trans"/>
</dbReference>
<evidence type="ECO:0000313" key="5">
    <source>
        <dbReference type="Proteomes" id="UP000250143"/>
    </source>
</evidence>
<evidence type="ECO:0000256" key="1">
    <source>
        <dbReference type="SAM" id="Phobius"/>
    </source>
</evidence>
<dbReference type="Pfam" id="PF00535">
    <property type="entry name" value="Glycos_transf_2"/>
    <property type="match status" value="1"/>
</dbReference>
<organism evidence="3 6">
    <name type="scientific">Ligilactobacillus murinus</name>
    <dbReference type="NCBI Taxonomy" id="1622"/>
    <lineage>
        <taxon>Bacteria</taxon>
        <taxon>Bacillati</taxon>
        <taxon>Bacillota</taxon>
        <taxon>Bacilli</taxon>
        <taxon>Lactobacillales</taxon>
        <taxon>Lactobacillaceae</taxon>
        <taxon>Ligilactobacillus</taxon>
    </lineage>
</organism>
<dbReference type="EMBL" id="CP023565">
    <property type="protein sequence ID" value="AWZ39173.1"/>
    <property type="molecule type" value="Genomic_DNA"/>
</dbReference>
<dbReference type="PANTHER" id="PTHR43685:SF2">
    <property type="entry name" value="GLYCOSYLTRANSFERASE 2-LIKE DOMAIN-CONTAINING PROTEIN"/>
    <property type="match status" value="1"/>
</dbReference>
<dbReference type="Proteomes" id="UP000250143">
    <property type="component" value="Chromosome"/>
</dbReference>